<dbReference type="PROSITE" id="PS50005">
    <property type="entry name" value="TPR"/>
    <property type="match status" value="1"/>
</dbReference>
<evidence type="ECO:0000256" key="2">
    <source>
        <dbReference type="ARBA" id="ARBA00022803"/>
    </source>
</evidence>
<dbReference type="Gene3D" id="1.25.40.10">
    <property type="entry name" value="Tetratricopeptide repeat domain"/>
    <property type="match status" value="1"/>
</dbReference>
<proteinExistence type="predicted"/>
<dbReference type="InterPro" id="IPR012338">
    <property type="entry name" value="Beta-lactam/transpept-like"/>
</dbReference>
<accession>A0ABW5N4X3</accession>
<dbReference type="Proteomes" id="UP001597459">
    <property type="component" value="Unassembled WGS sequence"/>
</dbReference>
<dbReference type="Pfam" id="PF00144">
    <property type="entry name" value="Beta-lactamase"/>
    <property type="match status" value="1"/>
</dbReference>
<evidence type="ECO:0000313" key="6">
    <source>
        <dbReference type="Proteomes" id="UP001597459"/>
    </source>
</evidence>
<dbReference type="InterPro" id="IPR013105">
    <property type="entry name" value="TPR_2"/>
</dbReference>
<dbReference type="PANTHER" id="PTHR46825">
    <property type="entry name" value="D-ALANYL-D-ALANINE-CARBOXYPEPTIDASE/ENDOPEPTIDASE AMPH"/>
    <property type="match status" value="1"/>
</dbReference>
<dbReference type="InterPro" id="IPR001466">
    <property type="entry name" value="Beta-lactam-related"/>
</dbReference>
<keyword evidence="1" id="KW-0677">Repeat</keyword>
<dbReference type="Gene3D" id="3.40.710.10">
    <property type="entry name" value="DD-peptidase/beta-lactamase superfamily"/>
    <property type="match status" value="1"/>
</dbReference>
<dbReference type="RefSeq" id="WP_176029332.1">
    <property type="nucleotide sequence ID" value="NZ_JBHSJV010000001.1"/>
</dbReference>
<name>A0ABW5N4X3_9FLAO</name>
<organism evidence="5 6">
    <name type="scientific">Aquimarina hainanensis</name>
    <dbReference type="NCBI Taxonomy" id="1578017"/>
    <lineage>
        <taxon>Bacteria</taxon>
        <taxon>Pseudomonadati</taxon>
        <taxon>Bacteroidota</taxon>
        <taxon>Flavobacteriia</taxon>
        <taxon>Flavobacteriales</taxon>
        <taxon>Flavobacteriaceae</taxon>
        <taxon>Aquimarina</taxon>
    </lineage>
</organism>
<dbReference type="EMBL" id="JBHULX010000002">
    <property type="protein sequence ID" value="MFD2589786.1"/>
    <property type="molecule type" value="Genomic_DNA"/>
</dbReference>
<sequence length="500" mass="57918">MTYWLTIHHQSKKENIMQLRTLLFTGSLLGILLSFSCAPKSSSNEETPSYHQEIDTYIKRLMQADEIPGMAIAVIQNGQMLHQKNYGLANLAHKVPVTDSTLFRIYSTSKLITSVAVFQLIERNQLSLEDSIGLFIEKLPDPWKKIKVKHLLSHSSGLPEYKDIKNQPLLSDEQIHTEITQKPLLFETGARFSYNQTNFWFLKQIIEKISQQKLEEFVLEHQFNHQNTHLVYASNSLLAIPNRVPKYEFNQKHGTYEISSFAAGERSLAGNGLNINLENLIRWNTKLDNDQLLKTATKKQMMQPFDYQDPNALFGYSWGIFGPEDKRYYGFAGGGVSAFMKFINHDLTIIVLSNGFKQRPVISNAINYISGVADPRLLRKDRWFNEEIRLRFILNPFHQTVQEYQQMKSEHPEISFERALNQTGYHFLYHKDIDKALSIFELYTKDYPESANAFDSYGEAYFMNKQYDLARRNYQKSLDLNPENKNAAKMLVKIAQLNTP</sequence>
<dbReference type="PANTHER" id="PTHR46825:SF9">
    <property type="entry name" value="BETA-LACTAMASE-RELATED DOMAIN-CONTAINING PROTEIN"/>
    <property type="match status" value="1"/>
</dbReference>
<dbReference type="SUPFAM" id="SSF48452">
    <property type="entry name" value="TPR-like"/>
    <property type="match status" value="1"/>
</dbReference>
<comment type="caution">
    <text evidence="5">The sequence shown here is derived from an EMBL/GenBank/DDBJ whole genome shotgun (WGS) entry which is preliminary data.</text>
</comment>
<dbReference type="SUPFAM" id="SSF56601">
    <property type="entry name" value="beta-lactamase/transpeptidase-like"/>
    <property type="match status" value="1"/>
</dbReference>
<evidence type="ECO:0000256" key="3">
    <source>
        <dbReference type="PROSITE-ProRule" id="PRU00339"/>
    </source>
</evidence>
<keyword evidence="2 3" id="KW-0802">TPR repeat</keyword>
<keyword evidence="5" id="KW-0378">Hydrolase</keyword>
<evidence type="ECO:0000256" key="1">
    <source>
        <dbReference type="ARBA" id="ARBA00022737"/>
    </source>
</evidence>
<dbReference type="SMART" id="SM00028">
    <property type="entry name" value="TPR"/>
    <property type="match status" value="1"/>
</dbReference>
<evidence type="ECO:0000313" key="5">
    <source>
        <dbReference type="EMBL" id="MFD2589786.1"/>
    </source>
</evidence>
<dbReference type="InterPro" id="IPR011990">
    <property type="entry name" value="TPR-like_helical_dom_sf"/>
</dbReference>
<keyword evidence="6" id="KW-1185">Reference proteome</keyword>
<protein>
    <submittedName>
        <fullName evidence="5">Serine hydrolase</fullName>
    </submittedName>
</protein>
<dbReference type="InterPro" id="IPR050491">
    <property type="entry name" value="AmpC-like"/>
</dbReference>
<dbReference type="PROSITE" id="PS50293">
    <property type="entry name" value="TPR_REGION"/>
    <property type="match status" value="1"/>
</dbReference>
<dbReference type="Pfam" id="PF07719">
    <property type="entry name" value="TPR_2"/>
    <property type="match status" value="1"/>
</dbReference>
<gene>
    <name evidence="5" type="ORF">ACFSTE_03020</name>
</gene>
<reference evidence="6" key="1">
    <citation type="journal article" date="2019" name="Int. J. Syst. Evol. Microbiol.">
        <title>The Global Catalogue of Microorganisms (GCM) 10K type strain sequencing project: providing services to taxonomists for standard genome sequencing and annotation.</title>
        <authorList>
            <consortium name="The Broad Institute Genomics Platform"/>
            <consortium name="The Broad Institute Genome Sequencing Center for Infectious Disease"/>
            <person name="Wu L."/>
            <person name="Ma J."/>
        </authorList>
    </citation>
    <scope>NUCLEOTIDE SEQUENCE [LARGE SCALE GENOMIC DNA]</scope>
    <source>
        <strain evidence="6">KCTC 42423</strain>
    </source>
</reference>
<evidence type="ECO:0000259" key="4">
    <source>
        <dbReference type="Pfam" id="PF00144"/>
    </source>
</evidence>
<dbReference type="GO" id="GO:0016787">
    <property type="term" value="F:hydrolase activity"/>
    <property type="evidence" value="ECO:0007669"/>
    <property type="project" value="UniProtKB-KW"/>
</dbReference>
<feature type="domain" description="Beta-lactamase-related" evidence="4">
    <location>
        <begin position="54"/>
        <end position="360"/>
    </location>
</feature>
<dbReference type="InterPro" id="IPR019734">
    <property type="entry name" value="TPR_rpt"/>
</dbReference>
<feature type="repeat" description="TPR" evidence="3">
    <location>
        <begin position="451"/>
        <end position="484"/>
    </location>
</feature>